<dbReference type="InterPro" id="IPR002328">
    <property type="entry name" value="ADH_Zn_CS"/>
</dbReference>
<accession>A0A2J6PUF6</accession>
<dbReference type="STRING" id="1745343.A0A2J6PUF6"/>
<keyword evidence="3" id="KW-0560">Oxidoreductase</keyword>
<evidence type="ECO:0000256" key="4">
    <source>
        <dbReference type="SAM" id="SignalP"/>
    </source>
</evidence>
<dbReference type="InterPro" id="IPR013154">
    <property type="entry name" value="ADH-like_N"/>
</dbReference>
<feature type="domain" description="Alcohol dehydrogenase-like N-terminal" evidence="5">
    <location>
        <begin position="57"/>
        <end position="91"/>
    </location>
</feature>
<dbReference type="PROSITE" id="PS00059">
    <property type="entry name" value="ADH_ZINC"/>
    <property type="match status" value="1"/>
</dbReference>
<dbReference type="SUPFAM" id="SSF51735">
    <property type="entry name" value="NAD(P)-binding Rossmann-fold domains"/>
    <property type="match status" value="1"/>
</dbReference>
<dbReference type="Pfam" id="PF08240">
    <property type="entry name" value="ADH_N"/>
    <property type="match status" value="1"/>
</dbReference>
<dbReference type="InterPro" id="IPR036291">
    <property type="entry name" value="NAD(P)-bd_dom_sf"/>
</dbReference>
<dbReference type="InterPro" id="IPR050129">
    <property type="entry name" value="Zn_alcohol_dh"/>
</dbReference>
<dbReference type="EMBL" id="KZ613498">
    <property type="protein sequence ID" value="PMD17652.1"/>
    <property type="molecule type" value="Genomic_DNA"/>
</dbReference>
<evidence type="ECO:0000313" key="6">
    <source>
        <dbReference type="EMBL" id="PMD17652.1"/>
    </source>
</evidence>
<sequence>MSLVVFTLLLDCLPSYPSNIIQMLRGTIGNMPSRELRTATQNLKVEERLYDGTWELLDMGHEISGNIVEIGSSITGFKVGQGVVNPLLDERYHGKESRRHLAVASHILRISGSKKGQDVVILGGGPIGLALLLLLMPKGVRKVIVSEVSNSRSRQAKKFGADLVVNEDFEDVLKVLSYGTASAEAMITSVVPLEKAVQDGCLELINSKAGYVRILTSLQSL</sequence>
<dbReference type="OrthoDB" id="3941538at2759"/>
<dbReference type="AlphaFoldDB" id="A0A2J6PUF6"/>
<dbReference type="InterPro" id="IPR011032">
    <property type="entry name" value="GroES-like_sf"/>
</dbReference>
<evidence type="ECO:0000259" key="5">
    <source>
        <dbReference type="Pfam" id="PF08240"/>
    </source>
</evidence>
<dbReference type="Gene3D" id="3.40.50.720">
    <property type="entry name" value="NAD(P)-binding Rossmann-like Domain"/>
    <property type="match status" value="1"/>
</dbReference>
<dbReference type="Proteomes" id="UP000235672">
    <property type="component" value="Unassembled WGS sequence"/>
</dbReference>
<protein>
    <recommendedName>
        <fullName evidence="5">Alcohol dehydrogenase-like N-terminal domain-containing protein</fullName>
    </recommendedName>
</protein>
<dbReference type="SUPFAM" id="SSF50129">
    <property type="entry name" value="GroES-like"/>
    <property type="match status" value="1"/>
</dbReference>
<evidence type="ECO:0000256" key="1">
    <source>
        <dbReference type="ARBA" id="ARBA00022723"/>
    </source>
</evidence>
<feature type="chain" id="PRO_5014425439" description="Alcohol dehydrogenase-like N-terminal domain-containing protein" evidence="4">
    <location>
        <begin position="18"/>
        <end position="221"/>
    </location>
</feature>
<reference evidence="6 7" key="1">
    <citation type="submission" date="2016-05" db="EMBL/GenBank/DDBJ databases">
        <title>A degradative enzymes factory behind the ericoid mycorrhizal symbiosis.</title>
        <authorList>
            <consortium name="DOE Joint Genome Institute"/>
            <person name="Martino E."/>
            <person name="Morin E."/>
            <person name="Grelet G."/>
            <person name="Kuo A."/>
            <person name="Kohler A."/>
            <person name="Daghino S."/>
            <person name="Barry K."/>
            <person name="Choi C."/>
            <person name="Cichocki N."/>
            <person name="Clum A."/>
            <person name="Copeland A."/>
            <person name="Hainaut M."/>
            <person name="Haridas S."/>
            <person name="Labutti K."/>
            <person name="Lindquist E."/>
            <person name="Lipzen A."/>
            <person name="Khouja H.-R."/>
            <person name="Murat C."/>
            <person name="Ohm R."/>
            <person name="Olson A."/>
            <person name="Spatafora J."/>
            <person name="Veneault-Fourrey C."/>
            <person name="Henrissat B."/>
            <person name="Grigoriev I."/>
            <person name="Martin F."/>
            <person name="Perotto S."/>
        </authorList>
    </citation>
    <scope>NUCLEOTIDE SEQUENCE [LARGE SCALE GENOMIC DNA]</scope>
    <source>
        <strain evidence="6 7">UAMH 7357</strain>
    </source>
</reference>
<organism evidence="6 7">
    <name type="scientific">Hyaloscypha hepaticicola</name>
    <dbReference type="NCBI Taxonomy" id="2082293"/>
    <lineage>
        <taxon>Eukaryota</taxon>
        <taxon>Fungi</taxon>
        <taxon>Dikarya</taxon>
        <taxon>Ascomycota</taxon>
        <taxon>Pezizomycotina</taxon>
        <taxon>Leotiomycetes</taxon>
        <taxon>Helotiales</taxon>
        <taxon>Hyaloscyphaceae</taxon>
        <taxon>Hyaloscypha</taxon>
    </lineage>
</organism>
<dbReference type="PANTHER" id="PTHR43401:SF2">
    <property type="entry name" value="L-THREONINE 3-DEHYDROGENASE"/>
    <property type="match status" value="1"/>
</dbReference>
<proteinExistence type="predicted"/>
<dbReference type="PANTHER" id="PTHR43401">
    <property type="entry name" value="L-THREONINE 3-DEHYDROGENASE"/>
    <property type="match status" value="1"/>
</dbReference>
<name>A0A2J6PUF6_9HELO</name>
<keyword evidence="7" id="KW-1185">Reference proteome</keyword>
<dbReference type="GO" id="GO:0016491">
    <property type="term" value="F:oxidoreductase activity"/>
    <property type="evidence" value="ECO:0007669"/>
    <property type="project" value="UniProtKB-KW"/>
</dbReference>
<feature type="signal peptide" evidence="4">
    <location>
        <begin position="1"/>
        <end position="17"/>
    </location>
</feature>
<dbReference type="Gene3D" id="3.90.180.10">
    <property type="entry name" value="Medium-chain alcohol dehydrogenases, catalytic domain"/>
    <property type="match status" value="1"/>
</dbReference>
<evidence type="ECO:0000256" key="2">
    <source>
        <dbReference type="ARBA" id="ARBA00022833"/>
    </source>
</evidence>
<keyword evidence="4" id="KW-0732">Signal</keyword>
<keyword evidence="2" id="KW-0862">Zinc</keyword>
<evidence type="ECO:0000256" key="3">
    <source>
        <dbReference type="ARBA" id="ARBA00023002"/>
    </source>
</evidence>
<evidence type="ECO:0000313" key="7">
    <source>
        <dbReference type="Proteomes" id="UP000235672"/>
    </source>
</evidence>
<gene>
    <name evidence="6" type="ORF">NA56DRAFT_707388</name>
</gene>
<dbReference type="GO" id="GO:0008270">
    <property type="term" value="F:zinc ion binding"/>
    <property type="evidence" value="ECO:0007669"/>
    <property type="project" value="InterPro"/>
</dbReference>
<keyword evidence="1" id="KW-0479">Metal-binding</keyword>